<dbReference type="AlphaFoldDB" id="A0AAE0EA63"/>
<keyword evidence="2" id="KW-1185">Reference proteome</keyword>
<comment type="caution">
    <text evidence="1">The sequence shown here is derived from an EMBL/GenBank/DDBJ whole genome shotgun (WGS) entry which is preliminary data.</text>
</comment>
<dbReference type="EMBL" id="JANJYJ010000004">
    <property type="protein sequence ID" value="KAK3219040.1"/>
    <property type="molecule type" value="Genomic_DNA"/>
</dbReference>
<name>A0AAE0EA63_9ROSI</name>
<sequence>MQVNLAKRNVPISGLCPVCLNSFETTIHVLWGFSGLKKRRSRYGLLQGFSFGRYVSFQDFFFYCTQNLGKKELELLFVILWRVWFLRNQLVHGRSCQDMDNVVSWFEVYLAKFHEANSFVVVQGVLVRPLDVKWQSPGVGVFKMNTDATISV</sequence>
<proteinExistence type="predicted"/>
<dbReference type="Proteomes" id="UP001281410">
    <property type="component" value="Unassembled WGS sequence"/>
</dbReference>
<organism evidence="1 2">
    <name type="scientific">Dipteronia sinensis</name>
    <dbReference type="NCBI Taxonomy" id="43782"/>
    <lineage>
        <taxon>Eukaryota</taxon>
        <taxon>Viridiplantae</taxon>
        <taxon>Streptophyta</taxon>
        <taxon>Embryophyta</taxon>
        <taxon>Tracheophyta</taxon>
        <taxon>Spermatophyta</taxon>
        <taxon>Magnoliopsida</taxon>
        <taxon>eudicotyledons</taxon>
        <taxon>Gunneridae</taxon>
        <taxon>Pentapetalae</taxon>
        <taxon>rosids</taxon>
        <taxon>malvids</taxon>
        <taxon>Sapindales</taxon>
        <taxon>Sapindaceae</taxon>
        <taxon>Hippocastanoideae</taxon>
        <taxon>Acereae</taxon>
        <taxon>Dipteronia</taxon>
    </lineage>
</organism>
<evidence type="ECO:0000313" key="1">
    <source>
        <dbReference type="EMBL" id="KAK3219040.1"/>
    </source>
</evidence>
<evidence type="ECO:0000313" key="2">
    <source>
        <dbReference type="Proteomes" id="UP001281410"/>
    </source>
</evidence>
<protein>
    <recommendedName>
        <fullName evidence="3">Reverse transcriptase zinc-binding domain-containing protein</fullName>
    </recommendedName>
</protein>
<reference evidence="1" key="1">
    <citation type="journal article" date="2023" name="Plant J.">
        <title>Genome sequences and population genomics provide insights into the demographic history, inbreeding, and mutation load of two 'living fossil' tree species of Dipteronia.</title>
        <authorList>
            <person name="Feng Y."/>
            <person name="Comes H.P."/>
            <person name="Chen J."/>
            <person name="Zhu S."/>
            <person name="Lu R."/>
            <person name="Zhang X."/>
            <person name="Li P."/>
            <person name="Qiu J."/>
            <person name="Olsen K.M."/>
            <person name="Qiu Y."/>
        </authorList>
    </citation>
    <scope>NUCLEOTIDE SEQUENCE</scope>
    <source>
        <strain evidence="1">NBL</strain>
    </source>
</reference>
<evidence type="ECO:0008006" key="3">
    <source>
        <dbReference type="Google" id="ProtNLM"/>
    </source>
</evidence>
<accession>A0AAE0EA63</accession>
<gene>
    <name evidence="1" type="ORF">Dsin_013010</name>
</gene>